<dbReference type="Proteomes" id="UP001139104">
    <property type="component" value="Unassembled WGS sequence"/>
</dbReference>
<name>A0ABS9Z8L3_9HYPH</name>
<sequence length="72" mass="8226">MTTAPRREVGEIEAPYRRRIKLDEVAYDSGMTLLRLTIREGARYTILEIDAPAAEAWGRMMLDWAQAQKTGD</sequence>
<evidence type="ECO:0000313" key="1">
    <source>
        <dbReference type="EMBL" id="MCI4684025.1"/>
    </source>
</evidence>
<reference evidence="1" key="1">
    <citation type="journal article" date="2022" name="ISME J.">
        <title>Identification of active gaseous-alkane degraders at natural gas seeps.</title>
        <authorList>
            <person name="Farhan Ul Haque M."/>
            <person name="Hernandez M."/>
            <person name="Crombie A.T."/>
            <person name="Murrell J.C."/>
        </authorList>
    </citation>
    <scope>NUCLEOTIDE SEQUENCE</scope>
    <source>
        <strain evidence="1">PC2</strain>
    </source>
</reference>
<accession>A0ABS9Z8L3</accession>
<evidence type="ECO:0000313" key="2">
    <source>
        <dbReference type="Proteomes" id="UP001139104"/>
    </source>
</evidence>
<gene>
    <name evidence="1" type="ORF">K2U94_14870</name>
</gene>
<keyword evidence="2" id="KW-1185">Reference proteome</keyword>
<dbReference type="EMBL" id="JAIVFP010000001">
    <property type="protein sequence ID" value="MCI4684025.1"/>
    <property type="molecule type" value="Genomic_DNA"/>
</dbReference>
<dbReference type="RefSeq" id="WP_243067940.1">
    <property type="nucleotide sequence ID" value="NZ_JAIVFK010000063.1"/>
</dbReference>
<dbReference type="InterPro" id="IPR054240">
    <property type="entry name" value="DUF6967"/>
</dbReference>
<protein>
    <submittedName>
        <fullName evidence="1">Uncharacterized protein</fullName>
    </submittedName>
</protein>
<organism evidence="1 2">
    <name type="scientific">Candidatus Rhodoblastus alkanivorans</name>
    <dbReference type="NCBI Taxonomy" id="2954117"/>
    <lineage>
        <taxon>Bacteria</taxon>
        <taxon>Pseudomonadati</taxon>
        <taxon>Pseudomonadota</taxon>
        <taxon>Alphaproteobacteria</taxon>
        <taxon>Hyphomicrobiales</taxon>
        <taxon>Rhodoblastaceae</taxon>
        <taxon>Rhodoblastus</taxon>
    </lineage>
</organism>
<comment type="caution">
    <text evidence="1">The sequence shown here is derived from an EMBL/GenBank/DDBJ whole genome shotgun (WGS) entry which is preliminary data.</text>
</comment>
<dbReference type="Pfam" id="PF22295">
    <property type="entry name" value="DUF6967"/>
    <property type="match status" value="1"/>
</dbReference>
<proteinExistence type="predicted"/>